<dbReference type="VEuPathDB" id="FungiDB:BTJ68_01139"/>
<evidence type="ECO:0000256" key="3">
    <source>
        <dbReference type="ARBA" id="ARBA00023002"/>
    </source>
</evidence>
<dbReference type="Pfam" id="PF07731">
    <property type="entry name" value="Cu-oxidase_2"/>
    <property type="match status" value="1"/>
</dbReference>
<feature type="compositionally biased region" description="Low complexity" evidence="5">
    <location>
        <begin position="16"/>
        <end position="25"/>
    </location>
</feature>
<evidence type="ECO:0000256" key="4">
    <source>
        <dbReference type="ARBA" id="ARBA00023008"/>
    </source>
</evidence>
<gene>
    <name evidence="10" type="ORF">D0864_04948</name>
</gene>
<dbReference type="CDD" id="cd13886">
    <property type="entry name" value="CuRO_2_MCO_like_1"/>
    <property type="match status" value="1"/>
</dbReference>
<dbReference type="PROSITE" id="PS00079">
    <property type="entry name" value="MULTICOPPER_OXIDASE1"/>
    <property type="match status" value="1"/>
</dbReference>
<dbReference type="Proteomes" id="UP000269539">
    <property type="component" value="Unassembled WGS sequence"/>
</dbReference>
<dbReference type="InterPro" id="IPR001117">
    <property type="entry name" value="Cu-oxidase_2nd"/>
</dbReference>
<feature type="domain" description="Plastocyanin-like" evidence="8">
    <location>
        <begin position="516"/>
        <end position="648"/>
    </location>
</feature>
<dbReference type="CDD" id="cd13857">
    <property type="entry name" value="CuRO_1_Diphenol_Ox"/>
    <property type="match status" value="1"/>
</dbReference>
<dbReference type="GO" id="GO:0005507">
    <property type="term" value="F:copper ion binding"/>
    <property type="evidence" value="ECO:0007669"/>
    <property type="project" value="InterPro"/>
</dbReference>
<evidence type="ECO:0000256" key="6">
    <source>
        <dbReference type="SAM" id="Phobius"/>
    </source>
</evidence>
<name>A0A3M7G871_HORWE</name>
<comment type="caution">
    <text evidence="10">The sequence shown here is derived from an EMBL/GenBank/DDBJ whole genome shotgun (WGS) entry which is preliminary data.</text>
</comment>
<dbReference type="FunFam" id="2.60.40.420:FF:000071">
    <property type="entry name" value="Conidial pigment biosynthesis oxidase Abr1/brown 1"/>
    <property type="match status" value="1"/>
</dbReference>
<reference evidence="10 11" key="1">
    <citation type="journal article" date="2018" name="BMC Genomics">
        <title>Genomic evidence for intraspecific hybridization in a clonal and extremely halotolerant yeast.</title>
        <authorList>
            <person name="Gostincar C."/>
            <person name="Stajich J.E."/>
            <person name="Zupancic J."/>
            <person name="Zalar P."/>
            <person name="Gunde-Cimerman N."/>
        </authorList>
    </citation>
    <scope>NUCLEOTIDE SEQUENCE [LARGE SCALE GENOMIC DNA]</scope>
    <source>
        <strain evidence="10 11">EXF-10513</strain>
    </source>
</reference>
<feature type="transmembrane region" description="Helical" evidence="6">
    <location>
        <begin position="60"/>
        <end position="82"/>
    </location>
</feature>
<evidence type="ECO:0000259" key="9">
    <source>
        <dbReference type="Pfam" id="PF07732"/>
    </source>
</evidence>
<feature type="domain" description="Plastocyanin-like" evidence="7">
    <location>
        <begin position="247"/>
        <end position="406"/>
    </location>
</feature>
<keyword evidence="6" id="KW-0812">Transmembrane</keyword>
<dbReference type="EMBL" id="QWIO01000444">
    <property type="protein sequence ID" value="RMY97027.1"/>
    <property type="molecule type" value="Genomic_DNA"/>
</dbReference>
<dbReference type="InterPro" id="IPR008972">
    <property type="entry name" value="Cupredoxin"/>
</dbReference>
<comment type="similarity">
    <text evidence="1">Belongs to the multicopper oxidase family.</text>
</comment>
<accession>A0A3M7G871</accession>
<evidence type="ECO:0000256" key="2">
    <source>
        <dbReference type="ARBA" id="ARBA00022723"/>
    </source>
</evidence>
<dbReference type="Pfam" id="PF00394">
    <property type="entry name" value="Cu-oxidase"/>
    <property type="match status" value="1"/>
</dbReference>
<dbReference type="AlphaFoldDB" id="A0A3M7G871"/>
<protein>
    <recommendedName>
        <fullName evidence="12">Multicopper oxidase</fullName>
    </recommendedName>
</protein>
<proteinExistence type="inferred from homology"/>
<dbReference type="SUPFAM" id="SSF49503">
    <property type="entry name" value="Cupredoxins"/>
    <property type="match status" value="3"/>
</dbReference>
<evidence type="ECO:0000313" key="10">
    <source>
        <dbReference type="EMBL" id="RMY97027.1"/>
    </source>
</evidence>
<dbReference type="InterPro" id="IPR002355">
    <property type="entry name" value="Cu_oxidase_Cu_BS"/>
</dbReference>
<evidence type="ECO:0000256" key="5">
    <source>
        <dbReference type="SAM" id="MobiDB-lite"/>
    </source>
</evidence>
<dbReference type="GO" id="GO:0016491">
    <property type="term" value="F:oxidoreductase activity"/>
    <property type="evidence" value="ECO:0007669"/>
    <property type="project" value="UniProtKB-KW"/>
</dbReference>
<evidence type="ECO:0000313" key="11">
    <source>
        <dbReference type="Proteomes" id="UP000269539"/>
    </source>
</evidence>
<dbReference type="CDD" id="cd13910">
    <property type="entry name" value="CuRO_3_MCO_like_4"/>
    <property type="match status" value="1"/>
</dbReference>
<dbReference type="Gene3D" id="2.60.40.420">
    <property type="entry name" value="Cupredoxins - blue copper proteins"/>
    <property type="match status" value="3"/>
</dbReference>
<dbReference type="Pfam" id="PF07732">
    <property type="entry name" value="Cu-oxidase_3"/>
    <property type="match status" value="1"/>
</dbReference>
<evidence type="ECO:0000259" key="8">
    <source>
        <dbReference type="Pfam" id="PF07731"/>
    </source>
</evidence>
<dbReference type="InterPro" id="IPR033138">
    <property type="entry name" value="Cu_oxidase_CS"/>
</dbReference>
<keyword evidence="4" id="KW-0186">Copper</keyword>
<dbReference type="PANTHER" id="PTHR11709:SF414">
    <property type="entry name" value="ADR239WP"/>
    <property type="match status" value="1"/>
</dbReference>
<dbReference type="PANTHER" id="PTHR11709">
    <property type="entry name" value="MULTI-COPPER OXIDASE"/>
    <property type="match status" value="1"/>
</dbReference>
<evidence type="ECO:0000259" key="7">
    <source>
        <dbReference type="Pfam" id="PF00394"/>
    </source>
</evidence>
<keyword evidence="3" id="KW-0560">Oxidoreductase</keyword>
<organism evidence="10 11">
    <name type="scientific">Hortaea werneckii</name>
    <name type="common">Black yeast</name>
    <name type="synonym">Cladosporium werneckii</name>
    <dbReference type="NCBI Taxonomy" id="91943"/>
    <lineage>
        <taxon>Eukaryota</taxon>
        <taxon>Fungi</taxon>
        <taxon>Dikarya</taxon>
        <taxon>Ascomycota</taxon>
        <taxon>Pezizomycotina</taxon>
        <taxon>Dothideomycetes</taxon>
        <taxon>Dothideomycetidae</taxon>
        <taxon>Mycosphaerellales</taxon>
        <taxon>Teratosphaeriaceae</taxon>
        <taxon>Hortaea</taxon>
    </lineage>
</organism>
<keyword evidence="2" id="KW-0479">Metal-binding</keyword>
<sequence>MRESENAQDVAMLKGNSSNRSNRSSIGEQEEGLLAEWEKHHTDESALTGNSKRSRWSWQVWAAIVVAMILAVGVTIGCLIGFGHSAEDNVDQTNAASRIHTSDYILDQEWDYHAPPQRREYHWTIRDQEHNPDGIYRQMLLVNNQFPGPQIRANEGDTIVVHVNNMGVNATSIHWHGIYQNGTPHMDGTVGITQCPIPPGGKFTYEFTVRDQSGTYWWHGHNDGINGPLIVHGRKEDSLQKIKYDTDRVVMLSDHYHDLSSALLWQYLKPDMENAEPVPQSGLINGRGPRNCDEFPDRKCDNSTSNVGYANFGLPAGKAHRLRILNVGAFAEFQFQIDEHELQVTEVDGTDVEPISYHRLNINPAQRYSVVINTDVQTSTQFWMRGRMITQCFTDPEKTLQTDVMGIVQYVSNESATADQGILPNSVDWKEKLAMECKDMNTTELRPANITSVPADADAFFYLRSNFEIGAYRLSRGFFNSSTWRPNSRSPTLLRAIDGIKEGHHNLTSTAVSEPFSPNAFINNAAFDEEREYVLQTTGVQTIDILISNFDDGNHPMHLHGYKYFVLAQGHGYPAMKSKTAGMTRENLEPLYASLDLSNPLRRDTASVEGFGWLLLRVVADNPGAWAFHCHLGWHTEAGLLMQLLTRTDELGGMVIPENNRRLCAMEGIEEGMGPADEDYRDLAK</sequence>
<keyword evidence="6" id="KW-0472">Membrane</keyword>
<keyword evidence="6" id="KW-1133">Transmembrane helix</keyword>
<dbReference type="PROSITE" id="PS00080">
    <property type="entry name" value="MULTICOPPER_OXIDASE2"/>
    <property type="match status" value="1"/>
</dbReference>
<feature type="domain" description="Plastocyanin-like" evidence="9">
    <location>
        <begin position="125"/>
        <end position="235"/>
    </location>
</feature>
<dbReference type="InterPro" id="IPR011706">
    <property type="entry name" value="Cu-oxidase_C"/>
</dbReference>
<evidence type="ECO:0008006" key="12">
    <source>
        <dbReference type="Google" id="ProtNLM"/>
    </source>
</evidence>
<evidence type="ECO:0000256" key="1">
    <source>
        <dbReference type="ARBA" id="ARBA00010609"/>
    </source>
</evidence>
<dbReference type="InterPro" id="IPR011707">
    <property type="entry name" value="Cu-oxidase-like_N"/>
</dbReference>
<feature type="region of interest" description="Disordered" evidence="5">
    <location>
        <begin position="1"/>
        <end position="28"/>
    </location>
</feature>
<dbReference type="InterPro" id="IPR045087">
    <property type="entry name" value="Cu-oxidase_fam"/>
</dbReference>